<dbReference type="Proteomes" id="UP000249185">
    <property type="component" value="Unassembled WGS sequence"/>
</dbReference>
<accession>A0A2W5NBJ8</accession>
<dbReference type="InterPro" id="IPR005119">
    <property type="entry name" value="LysR_subst-bd"/>
</dbReference>
<keyword evidence="2" id="KW-0805">Transcription regulation</keyword>
<dbReference type="CDD" id="cd08422">
    <property type="entry name" value="PBP2_CrgA_like"/>
    <property type="match status" value="1"/>
</dbReference>
<dbReference type="Gene3D" id="3.40.190.290">
    <property type="match status" value="1"/>
</dbReference>
<sequence>MDQFSLLRLFAGIADKGSLSGAARAQGISPSTASDGLRRLEEQVGARLFLRTTRHLSPTPEGERFLSDCRRILSDLDEAMASVADTGPLRGEIRVSALNDFGRTGLEPLLSAFMALNPGVGVSLTLTDGVSDLAEEGYDLGLRTGPLSDSGLIAHLLLRGRRLVCAAPAYWARHGKPDHPRGLSGHNCLILARPGAPQTSWLFREGARSFTVRIRGDRGASDGGILRKWAVEGAGVILKSDFDVAGDLAAGRLEPALEPFTRDDTNLYAVHPGGRNPSRRVTALVRFLREHLARTGAEAGK</sequence>
<comment type="similarity">
    <text evidence="1">Belongs to the LysR transcriptional regulatory family.</text>
</comment>
<dbReference type="AlphaFoldDB" id="A0A2W5NBJ8"/>
<evidence type="ECO:0000313" key="6">
    <source>
        <dbReference type="EMBL" id="PZQ50832.1"/>
    </source>
</evidence>
<reference evidence="6 7" key="1">
    <citation type="submission" date="2017-08" db="EMBL/GenBank/DDBJ databases">
        <title>Infants hospitalized years apart are colonized by the same room-sourced microbial strains.</title>
        <authorList>
            <person name="Brooks B."/>
            <person name="Olm M.R."/>
            <person name="Firek B.A."/>
            <person name="Baker R."/>
            <person name="Thomas B.C."/>
            <person name="Morowitz M.J."/>
            <person name="Banfield J.F."/>
        </authorList>
    </citation>
    <scope>NUCLEOTIDE SEQUENCE [LARGE SCALE GENOMIC DNA]</scope>
    <source>
        <strain evidence="6">S2_005_002_R2_34</strain>
    </source>
</reference>
<dbReference type="InterPro" id="IPR036390">
    <property type="entry name" value="WH_DNA-bd_sf"/>
</dbReference>
<evidence type="ECO:0000256" key="3">
    <source>
        <dbReference type="ARBA" id="ARBA00023125"/>
    </source>
</evidence>
<dbReference type="PROSITE" id="PS50931">
    <property type="entry name" value="HTH_LYSR"/>
    <property type="match status" value="1"/>
</dbReference>
<evidence type="ECO:0000256" key="1">
    <source>
        <dbReference type="ARBA" id="ARBA00009437"/>
    </source>
</evidence>
<dbReference type="InterPro" id="IPR000847">
    <property type="entry name" value="LysR_HTH_N"/>
</dbReference>
<dbReference type="Pfam" id="PF03466">
    <property type="entry name" value="LysR_substrate"/>
    <property type="match status" value="1"/>
</dbReference>
<dbReference type="PANTHER" id="PTHR30537:SF5">
    <property type="entry name" value="HTH-TYPE TRANSCRIPTIONAL ACTIVATOR TTDR-RELATED"/>
    <property type="match status" value="1"/>
</dbReference>
<dbReference type="EMBL" id="QFPW01000003">
    <property type="protein sequence ID" value="PZQ50832.1"/>
    <property type="molecule type" value="Genomic_DNA"/>
</dbReference>
<dbReference type="GO" id="GO:0003677">
    <property type="term" value="F:DNA binding"/>
    <property type="evidence" value="ECO:0007669"/>
    <property type="project" value="UniProtKB-KW"/>
</dbReference>
<dbReference type="InterPro" id="IPR036388">
    <property type="entry name" value="WH-like_DNA-bd_sf"/>
</dbReference>
<proteinExistence type="inferred from homology"/>
<keyword evidence="3" id="KW-0238">DNA-binding</keyword>
<protein>
    <submittedName>
        <fullName evidence="6">LysR family transcriptional regulator</fullName>
    </submittedName>
</protein>
<evidence type="ECO:0000256" key="4">
    <source>
        <dbReference type="ARBA" id="ARBA00023163"/>
    </source>
</evidence>
<keyword evidence="4" id="KW-0804">Transcription</keyword>
<comment type="caution">
    <text evidence="6">The sequence shown here is derived from an EMBL/GenBank/DDBJ whole genome shotgun (WGS) entry which is preliminary data.</text>
</comment>
<name>A0A2W5NBJ8_RHOSU</name>
<dbReference type="Gene3D" id="1.10.10.10">
    <property type="entry name" value="Winged helix-like DNA-binding domain superfamily/Winged helix DNA-binding domain"/>
    <property type="match status" value="1"/>
</dbReference>
<dbReference type="InterPro" id="IPR058163">
    <property type="entry name" value="LysR-type_TF_proteobact-type"/>
</dbReference>
<gene>
    <name evidence="6" type="ORF">DI556_06875</name>
</gene>
<dbReference type="Pfam" id="PF00126">
    <property type="entry name" value="HTH_1"/>
    <property type="match status" value="1"/>
</dbReference>
<dbReference type="SUPFAM" id="SSF46785">
    <property type="entry name" value="Winged helix' DNA-binding domain"/>
    <property type="match status" value="1"/>
</dbReference>
<dbReference type="FunFam" id="1.10.10.10:FF:000001">
    <property type="entry name" value="LysR family transcriptional regulator"/>
    <property type="match status" value="1"/>
</dbReference>
<dbReference type="PANTHER" id="PTHR30537">
    <property type="entry name" value="HTH-TYPE TRANSCRIPTIONAL REGULATOR"/>
    <property type="match status" value="1"/>
</dbReference>
<feature type="domain" description="HTH lysR-type" evidence="5">
    <location>
        <begin position="1"/>
        <end position="59"/>
    </location>
</feature>
<evidence type="ECO:0000256" key="2">
    <source>
        <dbReference type="ARBA" id="ARBA00023015"/>
    </source>
</evidence>
<dbReference type="SUPFAM" id="SSF53850">
    <property type="entry name" value="Periplasmic binding protein-like II"/>
    <property type="match status" value="1"/>
</dbReference>
<evidence type="ECO:0000259" key="5">
    <source>
        <dbReference type="PROSITE" id="PS50931"/>
    </source>
</evidence>
<dbReference type="GO" id="GO:0003700">
    <property type="term" value="F:DNA-binding transcription factor activity"/>
    <property type="evidence" value="ECO:0007669"/>
    <property type="project" value="InterPro"/>
</dbReference>
<evidence type="ECO:0000313" key="7">
    <source>
        <dbReference type="Proteomes" id="UP000249185"/>
    </source>
</evidence>
<organism evidence="6 7">
    <name type="scientific">Rhodovulum sulfidophilum</name>
    <name type="common">Rhodobacter sulfidophilus</name>
    <dbReference type="NCBI Taxonomy" id="35806"/>
    <lineage>
        <taxon>Bacteria</taxon>
        <taxon>Pseudomonadati</taxon>
        <taxon>Pseudomonadota</taxon>
        <taxon>Alphaproteobacteria</taxon>
        <taxon>Rhodobacterales</taxon>
        <taxon>Paracoccaceae</taxon>
        <taxon>Rhodovulum</taxon>
    </lineage>
</organism>